<dbReference type="InterPro" id="IPR001650">
    <property type="entry name" value="Helicase_C-like"/>
</dbReference>
<comment type="caution">
    <text evidence="9">The sequence shown here is derived from an EMBL/GenBank/DDBJ whole genome shotgun (WGS) entry which is preliminary data.</text>
</comment>
<dbReference type="SMART" id="SM00487">
    <property type="entry name" value="DEXDc"/>
    <property type="match status" value="1"/>
</dbReference>
<dbReference type="PROSITE" id="PS51194">
    <property type="entry name" value="HELICASE_CTER"/>
    <property type="match status" value="1"/>
</dbReference>
<evidence type="ECO:0000256" key="3">
    <source>
        <dbReference type="ARBA" id="ARBA00022741"/>
    </source>
</evidence>
<dbReference type="FunFam" id="3.40.50.300:FF:001488">
    <property type="entry name" value="Putative helicase CHR10"/>
    <property type="match status" value="1"/>
</dbReference>
<dbReference type="OrthoDB" id="5857104at2759"/>
<dbReference type="Gene3D" id="3.40.50.10810">
    <property type="entry name" value="Tandem AAA-ATPase domain"/>
    <property type="match status" value="1"/>
</dbReference>
<dbReference type="Gene3D" id="3.40.50.300">
    <property type="entry name" value="P-loop containing nucleotide triphosphate hydrolases"/>
    <property type="match status" value="1"/>
</dbReference>
<name>A0A835JHU7_9ROSI</name>
<dbReference type="Proteomes" id="UP000657918">
    <property type="component" value="Unassembled WGS sequence"/>
</dbReference>
<evidence type="ECO:0000259" key="7">
    <source>
        <dbReference type="PROSITE" id="PS51192"/>
    </source>
</evidence>
<accession>A0A835JHU7</accession>
<sequence>MNYEQRLTAATMIIESGSHGESGCAIAPLNATEIGVTATLKPHQLEGISWLIQRYHLGVNVILGDEMGLGKTLQAISFLSYLKVHQKSPGPYLVLCPLSVTDGWVSEIAKFTPKLKVLRYIGEKESRRSLRKTIYEHVKESPSSSDASLLPFDVLLTTYDIALVDQDFLSQIPWHYAIVDEAQRLKNPNSVLYNVLKDQFLMPRRLLMTGTPVQNNLTELWALMHFCMPLVFGTLDQFLSTFREAADASSDHDVTKVKQQFKTLKSILKSFMLRRTKSRLIECGNLVLPPLTEITVMAPLVSLQKKVYTSILRKELPKLIALSSSASNHQSLQNMVIQLRKACSHPYLFPGIEPEPYEEGEHLIKASGKLIILDQLLEKLHDSGNRVLLFAQMTHTLDILQDFLELRKYSYERLDGSVRAEERFAAIRSFSGQSGRSGSESDQNSAFVFIISTRAGGVGLNLVAADTVIFYEQDWNPQVDKQALQRAHRIGQMNHVLSINLVTRHTVEEVIMHRAKRKLQLSHDVVGDGDMEEDRKETGGIETGDLRSIIFGLHRFDPLEVNSEQSNELNALELSALAQRVIALRSDQILDKDDRKFEVNLIGQEKGPDFVTGGESALARYDPGLDEASYLSWVEKFKETSQSNENLVLDLGKRRNLPNNKYLNLEVAKKKAEEKKLSKWEALGYHSLSVGDPIYPLDGDALSESDFVHFVVGDCTHPEKVCSSEPSVIFSMRLDIISLMVTTVNILFCCVDESGNWGHGGMFDALAKLSSGIPAAYQRASEFRDLHLGDVHLVKINGQLSCSLPAFSFPIITGGSKFFRPIFLELKRKENTDGQSMEGDTPRWVALAVVQSDNSRRIVPRSEISIPDLEACLFKASFAAAQNSGIIIDDHLESCALSYDTMTAQL</sequence>
<evidence type="ECO:0000313" key="9">
    <source>
        <dbReference type="EMBL" id="KAF9668754.1"/>
    </source>
</evidence>
<evidence type="ECO:0000256" key="6">
    <source>
        <dbReference type="ARBA" id="ARBA00023242"/>
    </source>
</evidence>
<evidence type="ECO:0008006" key="11">
    <source>
        <dbReference type="Google" id="ProtNLM"/>
    </source>
</evidence>
<dbReference type="Pfam" id="PF00271">
    <property type="entry name" value="Helicase_C"/>
    <property type="match status" value="1"/>
</dbReference>
<dbReference type="EMBL" id="JADGMS010000014">
    <property type="protein sequence ID" value="KAF9668754.1"/>
    <property type="molecule type" value="Genomic_DNA"/>
</dbReference>
<dbReference type="GO" id="GO:0016787">
    <property type="term" value="F:hydrolase activity"/>
    <property type="evidence" value="ECO:0007669"/>
    <property type="project" value="UniProtKB-KW"/>
</dbReference>
<keyword evidence="6" id="KW-0539">Nucleus</keyword>
<evidence type="ECO:0000256" key="4">
    <source>
        <dbReference type="ARBA" id="ARBA00022801"/>
    </source>
</evidence>
<dbReference type="Pfam" id="PF00176">
    <property type="entry name" value="SNF2-rel_dom"/>
    <property type="match status" value="1"/>
</dbReference>
<dbReference type="GO" id="GO:0006338">
    <property type="term" value="P:chromatin remodeling"/>
    <property type="evidence" value="ECO:0007669"/>
    <property type="project" value="InterPro"/>
</dbReference>
<feature type="domain" description="Helicase ATP-binding" evidence="7">
    <location>
        <begin position="52"/>
        <end position="230"/>
    </location>
</feature>
<reference evidence="9 10" key="1">
    <citation type="submission" date="2020-10" db="EMBL/GenBank/DDBJ databases">
        <title>Plant Genome Project.</title>
        <authorList>
            <person name="Zhang R.-G."/>
        </authorList>
    </citation>
    <scope>NUCLEOTIDE SEQUENCE [LARGE SCALE GENOMIC DNA]</scope>
    <source>
        <strain evidence="9">FAFU-HL-1</strain>
        <tissue evidence="9">Leaf</tissue>
    </source>
</reference>
<organism evidence="9 10">
    <name type="scientific">Salix dunnii</name>
    <dbReference type="NCBI Taxonomy" id="1413687"/>
    <lineage>
        <taxon>Eukaryota</taxon>
        <taxon>Viridiplantae</taxon>
        <taxon>Streptophyta</taxon>
        <taxon>Embryophyta</taxon>
        <taxon>Tracheophyta</taxon>
        <taxon>Spermatophyta</taxon>
        <taxon>Magnoliopsida</taxon>
        <taxon>eudicotyledons</taxon>
        <taxon>Gunneridae</taxon>
        <taxon>Pentapetalae</taxon>
        <taxon>rosids</taxon>
        <taxon>fabids</taxon>
        <taxon>Malpighiales</taxon>
        <taxon>Salicaceae</taxon>
        <taxon>Saliceae</taxon>
        <taxon>Salix</taxon>
    </lineage>
</organism>
<evidence type="ECO:0000259" key="8">
    <source>
        <dbReference type="PROSITE" id="PS51194"/>
    </source>
</evidence>
<dbReference type="InterPro" id="IPR014001">
    <property type="entry name" value="Helicase_ATP-bd"/>
</dbReference>
<dbReference type="InterPro" id="IPR000330">
    <property type="entry name" value="SNF2_N"/>
</dbReference>
<dbReference type="AlphaFoldDB" id="A0A835JHU7"/>
<dbReference type="PANTHER" id="PTHR47157">
    <property type="entry name" value="CHROMODOMAIN-HELICASE-DNA-BINDING PROTEIN 1-LIKE"/>
    <property type="match status" value="1"/>
</dbReference>
<dbReference type="GO" id="GO:0003678">
    <property type="term" value="F:DNA helicase activity"/>
    <property type="evidence" value="ECO:0007669"/>
    <property type="project" value="InterPro"/>
</dbReference>
<keyword evidence="5" id="KW-0067">ATP-binding</keyword>
<dbReference type="CDD" id="cd18793">
    <property type="entry name" value="SF2_C_SNF"/>
    <property type="match status" value="1"/>
</dbReference>
<protein>
    <recommendedName>
        <fullName evidence="11">Helicase CHR10</fullName>
    </recommendedName>
</protein>
<dbReference type="InterPro" id="IPR027417">
    <property type="entry name" value="P-loop_NTPase"/>
</dbReference>
<dbReference type="InterPro" id="IPR043472">
    <property type="entry name" value="Macro_dom-like"/>
</dbReference>
<feature type="domain" description="Helicase C-terminal" evidence="8">
    <location>
        <begin position="372"/>
        <end position="542"/>
    </location>
</feature>
<keyword evidence="10" id="KW-1185">Reference proteome</keyword>
<dbReference type="SUPFAM" id="SSF52949">
    <property type="entry name" value="Macro domain-like"/>
    <property type="match status" value="1"/>
</dbReference>
<dbReference type="Gene3D" id="3.40.220.10">
    <property type="entry name" value="Leucine Aminopeptidase, subunit E, domain 1"/>
    <property type="match status" value="1"/>
</dbReference>
<dbReference type="SMART" id="SM00490">
    <property type="entry name" value="HELICc"/>
    <property type="match status" value="1"/>
</dbReference>
<dbReference type="SUPFAM" id="SSF52540">
    <property type="entry name" value="P-loop containing nucleoside triphosphate hydrolases"/>
    <property type="match status" value="2"/>
</dbReference>
<proteinExistence type="inferred from homology"/>
<dbReference type="GO" id="GO:0005634">
    <property type="term" value="C:nucleus"/>
    <property type="evidence" value="ECO:0007669"/>
    <property type="project" value="UniProtKB-SubCell"/>
</dbReference>
<evidence type="ECO:0000313" key="10">
    <source>
        <dbReference type="Proteomes" id="UP000657918"/>
    </source>
</evidence>
<comment type="subcellular location">
    <subcellularLocation>
        <location evidence="1">Nucleus</location>
    </subcellularLocation>
</comment>
<keyword evidence="4" id="KW-0378">Hydrolase</keyword>
<evidence type="ECO:0000256" key="5">
    <source>
        <dbReference type="ARBA" id="ARBA00022840"/>
    </source>
</evidence>
<keyword evidence="3" id="KW-0547">Nucleotide-binding</keyword>
<evidence type="ECO:0000256" key="2">
    <source>
        <dbReference type="ARBA" id="ARBA00007025"/>
    </source>
</evidence>
<gene>
    <name evidence="9" type="ORF">SADUNF_Sadunf14G0036400</name>
</gene>
<comment type="similarity">
    <text evidence="2">Belongs to the SNF2/RAD54 helicase family.</text>
</comment>
<evidence type="ECO:0000256" key="1">
    <source>
        <dbReference type="ARBA" id="ARBA00004123"/>
    </source>
</evidence>
<dbReference type="InterPro" id="IPR031053">
    <property type="entry name" value="ALC1"/>
</dbReference>
<dbReference type="InterPro" id="IPR038718">
    <property type="entry name" value="SNF2-like_sf"/>
</dbReference>
<dbReference type="InterPro" id="IPR049730">
    <property type="entry name" value="SNF2/RAD54-like_C"/>
</dbReference>
<dbReference type="GO" id="GO:0005524">
    <property type="term" value="F:ATP binding"/>
    <property type="evidence" value="ECO:0007669"/>
    <property type="project" value="UniProtKB-KW"/>
</dbReference>
<dbReference type="PANTHER" id="PTHR47157:SF1">
    <property type="entry name" value="CHROMODOMAIN-HELICASE-DNA-BINDING PROTEIN 1-LIKE"/>
    <property type="match status" value="1"/>
</dbReference>
<dbReference type="GO" id="GO:0006281">
    <property type="term" value="P:DNA repair"/>
    <property type="evidence" value="ECO:0007669"/>
    <property type="project" value="InterPro"/>
</dbReference>
<dbReference type="PROSITE" id="PS51192">
    <property type="entry name" value="HELICASE_ATP_BIND_1"/>
    <property type="match status" value="1"/>
</dbReference>